<keyword evidence="2" id="KW-1185">Reference proteome</keyword>
<sequence>MDATVFRTVIGLAYPDAFQPVDADPRTEKLPQISEPCFGFPPLMPHCNRDTIVHFDMGPLNGEIQELGNWRYDIWAARRRGKTRILTPFGEKWGYVNSAPQAARQQTVGNFNWRTNLYQVGPGMDLLDHKFAHVDAELRNLVVLCLCYNPTRRPSMQVMESEVQRHVAGRAVGSR</sequence>
<comment type="caution">
    <text evidence="1">The sequence shown here is derived from an EMBL/GenBank/DDBJ whole genome shotgun (WGS) entry which is preliminary data.</text>
</comment>
<protein>
    <recommendedName>
        <fullName evidence="3">Protein kinase domain-containing protein</fullName>
    </recommendedName>
</protein>
<name>A0A175VWK6_9PEZI</name>
<reference evidence="1 2" key="1">
    <citation type="journal article" date="2016" name="Genome Announc.">
        <title>Genome Sequence of Madurella mycetomatis mm55, Isolated from a Human Mycetoma Case in Sudan.</title>
        <authorList>
            <person name="Smit S."/>
            <person name="Derks M.F."/>
            <person name="Bervoets S."/>
            <person name="Fahal A."/>
            <person name="van Leeuwen W."/>
            <person name="van Belkum A."/>
            <person name="van de Sande W.W."/>
        </authorList>
    </citation>
    <scope>NUCLEOTIDE SEQUENCE [LARGE SCALE GENOMIC DNA]</scope>
    <source>
        <strain evidence="2">mm55</strain>
    </source>
</reference>
<dbReference type="OrthoDB" id="4062651at2759"/>
<evidence type="ECO:0000313" key="1">
    <source>
        <dbReference type="EMBL" id="KXX75672.1"/>
    </source>
</evidence>
<evidence type="ECO:0008006" key="3">
    <source>
        <dbReference type="Google" id="ProtNLM"/>
    </source>
</evidence>
<dbReference type="Proteomes" id="UP000078237">
    <property type="component" value="Unassembled WGS sequence"/>
</dbReference>
<dbReference type="AlphaFoldDB" id="A0A175VWK6"/>
<dbReference type="VEuPathDB" id="FungiDB:MMYC01_208404"/>
<dbReference type="STRING" id="100816.A0A175VWK6"/>
<proteinExistence type="predicted"/>
<organism evidence="1 2">
    <name type="scientific">Madurella mycetomatis</name>
    <dbReference type="NCBI Taxonomy" id="100816"/>
    <lineage>
        <taxon>Eukaryota</taxon>
        <taxon>Fungi</taxon>
        <taxon>Dikarya</taxon>
        <taxon>Ascomycota</taxon>
        <taxon>Pezizomycotina</taxon>
        <taxon>Sordariomycetes</taxon>
        <taxon>Sordariomycetidae</taxon>
        <taxon>Sordariales</taxon>
        <taxon>Sordariales incertae sedis</taxon>
        <taxon>Madurella</taxon>
    </lineage>
</organism>
<dbReference type="EMBL" id="LCTW02000255">
    <property type="protein sequence ID" value="KXX75672.1"/>
    <property type="molecule type" value="Genomic_DNA"/>
</dbReference>
<gene>
    <name evidence="1" type="ORF">MMYC01_208404</name>
</gene>
<evidence type="ECO:0000313" key="2">
    <source>
        <dbReference type="Proteomes" id="UP000078237"/>
    </source>
</evidence>
<accession>A0A175VWK6</accession>